<name>A0A164RHV2_9CRUS</name>
<dbReference type="EMBL" id="LRGB01002190">
    <property type="protein sequence ID" value="KZS08668.1"/>
    <property type="molecule type" value="Genomic_DNA"/>
</dbReference>
<keyword evidence="2" id="KW-1185">Reference proteome</keyword>
<sequence>MSPYFSLCKKAMIRSKEFEFYYKQDASHGAILKIAEKAIAANRIYVTLDVAIELCERLDLLEQLYQEFRPLPENGQLGYQEIVEPESTYQLELSVRRHRQNLQITQSKKRLTRGPPDNINVPDMSDFRQELVELVENLSIHCFELGVETDESGLSKMVRGNRIAVIYCPVRPWPWTHSYQRQQLLLDPQLVGLILFDRNVHRIRRYCERVYPDLMVDAYVDIDYDHDEWSVFYENLKVRWIRRGQQFRINERPGTLSLKHEDQWFTA</sequence>
<accession>A0A164RHV2</accession>
<comment type="caution">
    <text evidence="1">The sequence shown here is derived from an EMBL/GenBank/DDBJ whole genome shotgun (WGS) entry which is preliminary data.</text>
</comment>
<dbReference type="Proteomes" id="UP000076858">
    <property type="component" value="Unassembled WGS sequence"/>
</dbReference>
<dbReference type="AlphaFoldDB" id="A0A164RHV2"/>
<evidence type="ECO:0000313" key="1">
    <source>
        <dbReference type="EMBL" id="KZS08668.1"/>
    </source>
</evidence>
<reference evidence="1 2" key="1">
    <citation type="submission" date="2016-03" db="EMBL/GenBank/DDBJ databases">
        <title>EvidentialGene: Evidence-directed Construction of Genes on Genomes.</title>
        <authorList>
            <person name="Gilbert D.G."/>
            <person name="Choi J.-H."/>
            <person name="Mockaitis K."/>
            <person name="Colbourne J."/>
            <person name="Pfrender M."/>
        </authorList>
    </citation>
    <scope>NUCLEOTIDE SEQUENCE [LARGE SCALE GENOMIC DNA]</scope>
    <source>
        <strain evidence="1 2">Xinb3</strain>
        <tissue evidence="1">Complete organism</tissue>
    </source>
</reference>
<organism evidence="1 2">
    <name type="scientific">Daphnia magna</name>
    <dbReference type="NCBI Taxonomy" id="35525"/>
    <lineage>
        <taxon>Eukaryota</taxon>
        <taxon>Metazoa</taxon>
        <taxon>Ecdysozoa</taxon>
        <taxon>Arthropoda</taxon>
        <taxon>Crustacea</taxon>
        <taxon>Branchiopoda</taxon>
        <taxon>Diplostraca</taxon>
        <taxon>Cladocera</taxon>
        <taxon>Anomopoda</taxon>
        <taxon>Daphniidae</taxon>
        <taxon>Daphnia</taxon>
    </lineage>
</organism>
<gene>
    <name evidence="1" type="ORF">APZ42_027352</name>
</gene>
<proteinExistence type="predicted"/>
<dbReference type="Gene3D" id="3.30.2450.30">
    <property type="match status" value="1"/>
</dbReference>
<dbReference type="OrthoDB" id="6352742at2759"/>
<evidence type="ECO:0000313" key="2">
    <source>
        <dbReference type="Proteomes" id="UP000076858"/>
    </source>
</evidence>
<protein>
    <submittedName>
        <fullName evidence="1">Uncharacterized protein</fullName>
    </submittedName>
</protein>